<keyword evidence="3" id="KW-1185">Reference proteome</keyword>
<evidence type="ECO:0000313" key="2">
    <source>
        <dbReference type="EMBL" id="WAH38279.1"/>
    </source>
</evidence>
<dbReference type="InterPro" id="IPR037135">
    <property type="entry name" value="DUF1653-like_dom_sf"/>
</dbReference>
<evidence type="ECO:0000313" key="3">
    <source>
        <dbReference type="Proteomes" id="UP001164803"/>
    </source>
</evidence>
<dbReference type="EMBL" id="CP104064">
    <property type="protein sequence ID" value="WAH38279.1"/>
    <property type="molecule type" value="Genomic_DNA"/>
</dbReference>
<evidence type="ECO:0000259" key="1">
    <source>
        <dbReference type="Pfam" id="PF07866"/>
    </source>
</evidence>
<dbReference type="Gene3D" id="2.30.30.320">
    <property type="entry name" value="DUF1653-like domain"/>
    <property type="match status" value="1"/>
</dbReference>
<dbReference type="Proteomes" id="UP001164803">
    <property type="component" value="Chromosome"/>
</dbReference>
<accession>A0ABY6Z7Q7</accession>
<gene>
    <name evidence="2" type="ORF">NZD86_07290</name>
</gene>
<protein>
    <submittedName>
        <fullName evidence="2">DUF1653 domain-containing protein</fullName>
    </submittedName>
</protein>
<proteinExistence type="predicted"/>
<name>A0ABY6Z7Q7_9BACL</name>
<reference evidence="2" key="1">
    <citation type="submission" date="2022-08" db="EMBL/GenBank/DDBJ databases">
        <title>Alicyclobacillus dauci DSM2870, complete genome.</title>
        <authorList>
            <person name="Wang Q."/>
            <person name="Cai R."/>
            <person name="Wang Z."/>
        </authorList>
    </citation>
    <scope>NUCLEOTIDE SEQUENCE</scope>
    <source>
        <strain evidence="2">DSM 28700</strain>
    </source>
</reference>
<dbReference type="Pfam" id="PF07866">
    <property type="entry name" value="DUF1653"/>
    <property type="match status" value="1"/>
</dbReference>
<dbReference type="InterPro" id="IPR023387">
    <property type="entry name" value="DUF1653-like_dom"/>
</dbReference>
<sequence length="105" mass="12641">MQRNRTSIIIRLNHRFSINQILKSDKGAHSNMTPEERIQSLHPGQQFKHYKGGIYTYIHMARHCETEEWFVIYETSHGDVWIRPYDMFFETVMIDGKQVPRFKEL</sequence>
<feature type="domain" description="DUF1653" evidence="1">
    <location>
        <begin position="46"/>
        <end position="103"/>
    </location>
</feature>
<organism evidence="2 3">
    <name type="scientific">Alicyclobacillus dauci</name>
    <dbReference type="NCBI Taxonomy" id="1475485"/>
    <lineage>
        <taxon>Bacteria</taxon>
        <taxon>Bacillati</taxon>
        <taxon>Bacillota</taxon>
        <taxon>Bacilli</taxon>
        <taxon>Bacillales</taxon>
        <taxon>Alicyclobacillaceae</taxon>
        <taxon>Alicyclobacillus</taxon>
    </lineage>
</organism>
<dbReference type="RefSeq" id="WP_268045846.1">
    <property type="nucleotide sequence ID" value="NZ_CP104064.1"/>
</dbReference>